<evidence type="ECO:0000313" key="2">
    <source>
        <dbReference type="Proteomes" id="UP001500067"/>
    </source>
</evidence>
<accession>A0ABP8N6M5</accession>
<organism evidence="1 2">
    <name type="scientific">Nemorincola caseinilytica</name>
    <dbReference type="NCBI Taxonomy" id="2054315"/>
    <lineage>
        <taxon>Bacteria</taxon>
        <taxon>Pseudomonadati</taxon>
        <taxon>Bacteroidota</taxon>
        <taxon>Chitinophagia</taxon>
        <taxon>Chitinophagales</taxon>
        <taxon>Chitinophagaceae</taxon>
        <taxon>Nemorincola</taxon>
    </lineage>
</organism>
<evidence type="ECO:0000313" key="1">
    <source>
        <dbReference type="EMBL" id="GAA4460753.1"/>
    </source>
</evidence>
<comment type="caution">
    <text evidence="1">The sequence shown here is derived from an EMBL/GenBank/DDBJ whole genome shotgun (WGS) entry which is preliminary data.</text>
</comment>
<gene>
    <name evidence="1" type="ORF">GCM10023093_04000</name>
</gene>
<name>A0ABP8N6M5_9BACT</name>
<dbReference type="Proteomes" id="UP001500067">
    <property type="component" value="Unassembled WGS sequence"/>
</dbReference>
<evidence type="ECO:0008006" key="3">
    <source>
        <dbReference type="Google" id="ProtNLM"/>
    </source>
</evidence>
<keyword evidence="2" id="KW-1185">Reference proteome</keyword>
<sequence>MQKHPNMKRIISFVTCMVALCGHWRAEGRELRTYNTNDILPKVTMSVKVGLQAQYLSGNTLWNKTYNTGPLAGLCFSVHRNMFGGRVEANGRSIKYSHDTYGTEVNIVNLDIPVLFEFRPIKELAILVGGQGSLFPRVQDRSGKDVSRFFSSQEASFVIGAEGILPLRLIAGARFIKGITDINDTSRPGTWTTTGAQFYVGYRFVD</sequence>
<proteinExistence type="predicted"/>
<reference evidence="2" key="1">
    <citation type="journal article" date="2019" name="Int. J. Syst. Evol. Microbiol.">
        <title>The Global Catalogue of Microorganisms (GCM) 10K type strain sequencing project: providing services to taxonomists for standard genome sequencing and annotation.</title>
        <authorList>
            <consortium name="The Broad Institute Genomics Platform"/>
            <consortium name="The Broad Institute Genome Sequencing Center for Infectious Disease"/>
            <person name="Wu L."/>
            <person name="Ma J."/>
        </authorList>
    </citation>
    <scope>NUCLEOTIDE SEQUENCE [LARGE SCALE GENOMIC DNA]</scope>
    <source>
        <strain evidence="2">JCM 32105</strain>
    </source>
</reference>
<dbReference type="EMBL" id="BAABFA010000004">
    <property type="protein sequence ID" value="GAA4460753.1"/>
    <property type="molecule type" value="Genomic_DNA"/>
</dbReference>
<protein>
    <recommendedName>
        <fullName evidence="3">Outer membrane protein beta-barrel domain-containing protein</fullName>
    </recommendedName>
</protein>